<dbReference type="Pfam" id="PF20730">
    <property type="entry name" value="YetF_N"/>
    <property type="match status" value="1"/>
</dbReference>
<evidence type="ECO:0000256" key="6">
    <source>
        <dbReference type="ARBA" id="ARBA00023136"/>
    </source>
</evidence>
<evidence type="ECO:0000256" key="4">
    <source>
        <dbReference type="ARBA" id="ARBA00022692"/>
    </source>
</evidence>
<evidence type="ECO:0000256" key="3">
    <source>
        <dbReference type="ARBA" id="ARBA00022475"/>
    </source>
</evidence>
<keyword evidence="6 7" id="KW-0472">Membrane</keyword>
<sequence>MDTDITPFNWVRLFIGLAPPLYLLEIALRVILLFAALLIVVRILGKRGQQNLSPMQQMLLVALGSAAGDVMLYPQVPIAYAVAVLMGVTLLTVVLEKVANRFRAVRNYIESEPRILVRDGQVDHQALRLERTTQRELYANLREQGAVALCQVELAILEVTGAISVVLNERKPEKRDLIDYLLEVKPQDGHRPSKSAPA</sequence>
<proteinExistence type="inferred from homology"/>
<evidence type="ECO:0000259" key="9">
    <source>
        <dbReference type="Pfam" id="PF20730"/>
    </source>
</evidence>
<organism evidence="10 11">
    <name type="scientific">Dokdonella immobilis</name>
    <dbReference type="NCBI Taxonomy" id="578942"/>
    <lineage>
        <taxon>Bacteria</taxon>
        <taxon>Pseudomonadati</taxon>
        <taxon>Pseudomonadota</taxon>
        <taxon>Gammaproteobacteria</taxon>
        <taxon>Lysobacterales</taxon>
        <taxon>Rhodanobacteraceae</taxon>
        <taxon>Dokdonella</taxon>
    </lineage>
</organism>
<evidence type="ECO:0000256" key="5">
    <source>
        <dbReference type="ARBA" id="ARBA00022989"/>
    </source>
</evidence>
<dbReference type="PANTHER" id="PTHR34582:SF6">
    <property type="entry name" value="UPF0702 TRANSMEMBRANE PROTEIN YCAP"/>
    <property type="match status" value="1"/>
</dbReference>
<comment type="subcellular location">
    <subcellularLocation>
        <location evidence="1">Cell membrane</location>
        <topology evidence="1">Multi-pass membrane protein</topology>
    </subcellularLocation>
</comment>
<keyword evidence="5 7" id="KW-1133">Transmembrane helix</keyword>
<protein>
    <recommendedName>
        <fullName evidence="12">DUF421 domain-containing protein</fullName>
    </recommendedName>
</protein>
<keyword evidence="4 7" id="KW-0812">Transmembrane</keyword>
<evidence type="ECO:0000256" key="2">
    <source>
        <dbReference type="ARBA" id="ARBA00006448"/>
    </source>
</evidence>
<evidence type="ECO:0000256" key="7">
    <source>
        <dbReference type="SAM" id="Phobius"/>
    </source>
</evidence>
<dbReference type="Proteomes" id="UP000198575">
    <property type="component" value="Unassembled WGS sequence"/>
</dbReference>
<dbReference type="Pfam" id="PF04239">
    <property type="entry name" value="DUF421"/>
    <property type="match status" value="1"/>
</dbReference>
<keyword evidence="3" id="KW-1003">Cell membrane</keyword>
<dbReference type="InterPro" id="IPR007353">
    <property type="entry name" value="DUF421"/>
</dbReference>
<evidence type="ECO:0000256" key="1">
    <source>
        <dbReference type="ARBA" id="ARBA00004651"/>
    </source>
</evidence>
<reference evidence="10 11" key="1">
    <citation type="submission" date="2016-10" db="EMBL/GenBank/DDBJ databases">
        <authorList>
            <person name="de Groot N.N."/>
        </authorList>
    </citation>
    <scope>NUCLEOTIDE SEQUENCE [LARGE SCALE GENOMIC DNA]</scope>
    <source>
        <strain evidence="10 11">CGMCC 1.7659</strain>
    </source>
</reference>
<dbReference type="EMBL" id="FOVF01000024">
    <property type="protein sequence ID" value="SFN47175.1"/>
    <property type="molecule type" value="Genomic_DNA"/>
</dbReference>
<gene>
    <name evidence="10" type="ORF">SAMN05216289_12416</name>
</gene>
<dbReference type="RefSeq" id="WP_092409218.1">
    <property type="nucleotide sequence ID" value="NZ_FOVF01000024.1"/>
</dbReference>
<name>A0A1I4ZA83_9GAMM</name>
<feature type="domain" description="YetF C-terminal" evidence="8">
    <location>
        <begin position="101"/>
        <end position="171"/>
    </location>
</feature>
<evidence type="ECO:0000313" key="11">
    <source>
        <dbReference type="Proteomes" id="UP000198575"/>
    </source>
</evidence>
<dbReference type="OrthoDB" id="6538282at2"/>
<evidence type="ECO:0000313" key="10">
    <source>
        <dbReference type="EMBL" id="SFN47175.1"/>
    </source>
</evidence>
<feature type="domain" description="YetF-like N-terminal transmembrane" evidence="9">
    <location>
        <begin position="24"/>
        <end position="96"/>
    </location>
</feature>
<dbReference type="InterPro" id="IPR023090">
    <property type="entry name" value="UPF0702_alpha/beta_dom_sf"/>
</dbReference>
<evidence type="ECO:0000259" key="8">
    <source>
        <dbReference type="Pfam" id="PF04239"/>
    </source>
</evidence>
<dbReference type="Gene3D" id="3.30.240.20">
    <property type="entry name" value="bsu07140 like domains"/>
    <property type="match status" value="1"/>
</dbReference>
<feature type="transmembrane region" description="Helical" evidence="7">
    <location>
        <begin position="79"/>
        <end position="99"/>
    </location>
</feature>
<dbReference type="STRING" id="578942.SAMN05216289_12416"/>
<feature type="transmembrane region" description="Helical" evidence="7">
    <location>
        <begin position="26"/>
        <end position="45"/>
    </location>
</feature>
<dbReference type="InterPro" id="IPR048454">
    <property type="entry name" value="YetF_N"/>
</dbReference>
<dbReference type="GO" id="GO:0005886">
    <property type="term" value="C:plasma membrane"/>
    <property type="evidence" value="ECO:0007669"/>
    <property type="project" value="UniProtKB-SubCell"/>
</dbReference>
<comment type="similarity">
    <text evidence="2">Belongs to the UPF0702 family.</text>
</comment>
<dbReference type="AlphaFoldDB" id="A0A1I4ZA83"/>
<keyword evidence="11" id="KW-1185">Reference proteome</keyword>
<dbReference type="PANTHER" id="PTHR34582">
    <property type="entry name" value="UPF0702 TRANSMEMBRANE PROTEIN YCAP"/>
    <property type="match status" value="1"/>
</dbReference>
<accession>A0A1I4ZA83</accession>
<evidence type="ECO:0008006" key="12">
    <source>
        <dbReference type="Google" id="ProtNLM"/>
    </source>
</evidence>